<accession>A0ABS8WC94</accession>
<comment type="subunit">
    <text evidence="3">Homodimer.</text>
</comment>
<feature type="active site" evidence="3">
    <location>
        <position position="174"/>
    </location>
</feature>
<keyword evidence="2 3" id="KW-0378">Hydrolase</keyword>
<comment type="pathway">
    <text evidence="3">Amino-acid degradation; L-arginine degradation via AST pathway; L-glutamate and succinate from L-arginine: step 2/5.</text>
</comment>
<dbReference type="RefSeq" id="WP_233053407.1">
    <property type="nucleotide sequence ID" value="NZ_JAIMJA010000012.1"/>
</dbReference>
<evidence type="ECO:0000256" key="1">
    <source>
        <dbReference type="ARBA" id="ARBA00022503"/>
    </source>
</evidence>
<dbReference type="InterPro" id="IPR037031">
    <property type="entry name" value="AstB_sf"/>
</dbReference>
<dbReference type="Pfam" id="PF04996">
    <property type="entry name" value="AstB"/>
    <property type="match status" value="1"/>
</dbReference>
<dbReference type="PANTHER" id="PTHR30420">
    <property type="entry name" value="N-SUCCINYLARGININE DIHYDROLASE"/>
    <property type="match status" value="1"/>
</dbReference>
<feature type="binding site" evidence="3">
    <location>
        <position position="361"/>
    </location>
    <ligand>
        <name>substrate</name>
    </ligand>
</feature>
<proteinExistence type="inferred from homology"/>
<dbReference type="GO" id="GO:0009015">
    <property type="term" value="F:N-succinylarginine dihydrolase activity"/>
    <property type="evidence" value="ECO:0007669"/>
    <property type="project" value="UniProtKB-EC"/>
</dbReference>
<dbReference type="NCBIfam" id="TIGR03241">
    <property type="entry name" value="arg_catab_astB"/>
    <property type="match status" value="1"/>
</dbReference>
<name>A0ABS8WC94_9GAMM</name>
<feature type="active site" evidence="3">
    <location>
        <position position="248"/>
    </location>
</feature>
<dbReference type="InterPro" id="IPR007079">
    <property type="entry name" value="SuccinylArg_d-Hdrlase_AstB"/>
</dbReference>
<dbReference type="EC" id="3.5.3.23" evidence="3 4"/>
<keyword evidence="6" id="KW-1185">Reference proteome</keyword>
<organism evidence="5 6">
    <name type="scientific">Motilimonas cestriensis</name>
    <dbReference type="NCBI Taxonomy" id="2742685"/>
    <lineage>
        <taxon>Bacteria</taxon>
        <taxon>Pseudomonadati</taxon>
        <taxon>Pseudomonadota</taxon>
        <taxon>Gammaproteobacteria</taxon>
        <taxon>Alteromonadales</taxon>
        <taxon>Alteromonadales genera incertae sedis</taxon>
        <taxon>Motilimonas</taxon>
    </lineage>
</organism>
<reference evidence="5 6" key="1">
    <citation type="journal article" date="2022" name="Environ. Microbiol. Rep.">
        <title>Eco-phylogenetic analyses reveal divergent evolution of vitamin B12 metabolism in the marine bacterial family 'Psychromonadaceae'.</title>
        <authorList>
            <person name="Jin X."/>
            <person name="Yang Y."/>
            <person name="Cao H."/>
            <person name="Gao B."/>
            <person name="Zhao Z."/>
        </authorList>
    </citation>
    <scope>NUCLEOTIDE SEQUENCE [LARGE SCALE GENOMIC DNA]</scope>
    <source>
        <strain evidence="5 6">MKS20</strain>
    </source>
</reference>
<dbReference type="NCBIfam" id="NF009789">
    <property type="entry name" value="PRK13281.1"/>
    <property type="match status" value="1"/>
</dbReference>
<evidence type="ECO:0000256" key="3">
    <source>
        <dbReference type="HAMAP-Rule" id="MF_01172"/>
    </source>
</evidence>
<feature type="binding site" evidence="3">
    <location>
        <position position="212"/>
    </location>
    <ligand>
        <name>substrate</name>
    </ligand>
</feature>
<keyword evidence="1 3" id="KW-0056">Arginine metabolism</keyword>
<comment type="similarity">
    <text evidence="3">Belongs to the succinylarginine dihydrolase family.</text>
</comment>
<evidence type="ECO:0000256" key="4">
    <source>
        <dbReference type="NCBIfam" id="TIGR03241"/>
    </source>
</evidence>
<dbReference type="Gene3D" id="3.75.10.20">
    <property type="entry name" value="Succinylarginine dihydrolase"/>
    <property type="match status" value="1"/>
</dbReference>
<comment type="caution">
    <text evidence="5">The sequence shown here is derived from an EMBL/GenBank/DDBJ whole genome shotgun (WGS) entry which is preliminary data.</text>
</comment>
<sequence>MKTIEMNFDGLIGPTHNYAGLAFGNLASTAAAHHTSSPKQGALQGLEKMRLLHQLGVPQGILPPLQRPHFPTLKQLGFSGSKSNIIKQVANMNPALLASCYSASSMWVANAATVSASQDCQDGKLHFTPANLISQFHRSIEPNDTAAMLKAVFPNSEYFIHHPPLPSHPEWADEGAANHTRLSLNNHQMGLNIFVYGQAKATTLTPRFFPARQRLEASQMIAWSHGLTPLHTLFLQQSPQAIDQGVFHNDVICVGHNNCLFYHQHAFADETQLLPFLTKHSAQQNWQLIRVLESEVRMKNAVESYLFNSQIVTTKDNKKALIAPQNCARNQQVSQYLVTLAQSDNAIDEVHFVDLDQSMNNGGGPACLRLRVCVTEDELVAINPACSFNLNQYEALKDCIERTYPDRLTPRDLGDPALLKTTQAALTEVGKILGVSELYQF</sequence>
<evidence type="ECO:0000313" key="6">
    <source>
        <dbReference type="Proteomes" id="UP001201273"/>
    </source>
</evidence>
<gene>
    <name evidence="3 5" type="primary">astB</name>
    <name evidence="5" type="ORF">K6Y31_13030</name>
</gene>
<protein>
    <recommendedName>
        <fullName evidence="3 4">N-succinylarginine dihydrolase</fullName>
        <ecNumber evidence="3 4">3.5.3.23</ecNumber>
    </recommendedName>
</protein>
<evidence type="ECO:0000256" key="2">
    <source>
        <dbReference type="ARBA" id="ARBA00022801"/>
    </source>
</evidence>
<dbReference type="Proteomes" id="UP001201273">
    <property type="component" value="Unassembled WGS sequence"/>
</dbReference>
<comment type="function">
    <text evidence="3">Catalyzes the hydrolysis of N(2)-succinylarginine into N(2)-succinylornithine, ammonia and CO(2).</text>
</comment>
<feature type="binding site" evidence="3">
    <location>
        <position position="250"/>
    </location>
    <ligand>
        <name>substrate</name>
    </ligand>
</feature>
<dbReference type="PANTHER" id="PTHR30420:SF2">
    <property type="entry name" value="N-SUCCINYLARGININE DIHYDROLASE"/>
    <property type="match status" value="1"/>
</dbReference>
<feature type="binding site" evidence="3">
    <location>
        <begin position="19"/>
        <end position="28"/>
    </location>
    <ligand>
        <name>substrate</name>
    </ligand>
</feature>
<feature type="binding site" evidence="3">
    <location>
        <position position="110"/>
    </location>
    <ligand>
        <name>substrate</name>
    </ligand>
</feature>
<feature type="binding site" evidence="3">
    <location>
        <begin position="137"/>
        <end position="138"/>
    </location>
    <ligand>
        <name>substrate</name>
    </ligand>
</feature>
<dbReference type="HAMAP" id="MF_01172">
    <property type="entry name" value="AstB"/>
    <property type="match status" value="1"/>
</dbReference>
<comment type="catalytic activity">
    <reaction evidence="3">
        <text>N(2)-succinyl-L-arginine + 2 H2O + 2 H(+) = N(2)-succinyl-L-ornithine + 2 NH4(+) + CO2</text>
        <dbReference type="Rhea" id="RHEA:19533"/>
        <dbReference type="ChEBI" id="CHEBI:15377"/>
        <dbReference type="ChEBI" id="CHEBI:15378"/>
        <dbReference type="ChEBI" id="CHEBI:16526"/>
        <dbReference type="ChEBI" id="CHEBI:28938"/>
        <dbReference type="ChEBI" id="CHEBI:58241"/>
        <dbReference type="ChEBI" id="CHEBI:58514"/>
        <dbReference type="EC" id="3.5.3.23"/>
    </reaction>
</comment>
<feature type="active site" description="Nucleophile" evidence="3">
    <location>
        <position position="367"/>
    </location>
</feature>
<dbReference type="SUPFAM" id="SSF55909">
    <property type="entry name" value="Pentein"/>
    <property type="match status" value="1"/>
</dbReference>
<dbReference type="EMBL" id="JAIMJA010000012">
    <property type="protein sequence ID" value="MCE2595737.1"/>
    <property type="molecule type" value="Genomic_DNA"/>
</dbReference>
<evidence type="ECO:0000313" key="5">
    <source>
        <dbReference type="EMBL" id="MCE2595737.1"/>
    </source>
</evidence>